<dbReference type="PROSITE" id="PS50805">
    <property type="entry name" value="KRAB"/>
    <property type="match status" value="1"/>
</dbReference>
<sequence>MEKKIERSWMREPPGSQDSLQEKACCSPDPLFRKIEPQEGENPEATGAEVVSIQGDQNFIVAKKLEEYQRRMTMADKTHILQKRAPWSLKPSLPQKWITEEEAVASRSVLSWEAVTFKEVTVDFTREEWEHLDPLQRDLYRDVMLENYRNLVSLGLMDSKPVMISWLEDWEELQQGNEKEIILTGINPDRE</sequence>
<dbReference type="SMART" id="SM00349">
    <property type="entry name" value="KRAB"/>
    <property type="match status" value="1"/>
</dbReference>
<dbReference type="CDD" id="cd07765">
    <property type="entry name" value="KRAB_A-box"/>
    <property type="match status" value="1"/>
</dbReference>
<dbReference type="InterPro" id="IPR001909">
    <property type="entry name" value="KRAB"/>
</dbReference>
<reference evidence="3" key="3">
    <citation type="submission" date="2025-09" db="UniProtKB">
        <authorList>
            <consortium name="Ensembl"/>
        </authorList>
    </citation>
    <scope>IDENTIFICATION</scope>
</reference>
<dbReference type="GO" id="GO:0006355">
    <property type="term" value="P:regulation of DNA-templated transcription"/>
    <property type="evidence" value="ECO:0007669"/>
    <property type="project" value="InterPro"/>
</dbReference>
<evidence type="ECO:0000313" key="3">
    <source>
        <dbReference type="Ensembl" id="ENSMODP00000050311.1"/>
    </source>
</evidence>
<reference evidence="3 4" key="1">
    <citation type="journal article" date="2007" name="Nature">
        <title>Genome of the marsupial Monodelphis domestica reveals innovation in non-coding sequences.</title>
        <authorList>
            <person name="Mikkelsen T.S."/>
            <person name="Wakefield M.J."/>
            <person name="Aken B."/>
            <person name="Amemiya C.T."/>
            <person name="Chang J.L."/>
            <person name="Duke S."/>
            <person name="Garber M."/>
            <person name="Gentles A.J."/>
            <person name="Goodstadt L."/>
            <person name="Heger A."/>
            <person name="Jurka J."/>
            <person name="Kamal M."/>
            <person name="Mauceli E."/>
            <person name="Searle S.M."/>
            <person name="Sharpe T."/>
            <person name="Baker M.L."/>
            <person name="Batzer M.A."/>
            <person name="Benos P.V."/>
            <person name="Belov K."/>
            <person name="Clamp M."/>
            <person name="Cook A."/>
            <person name="Cuff J."/>
            <person name="Das R."/>
            <person name="Davidow L."/>
            <person name="Deakin J.E."/>
            <person name="Fazzari M.J."/>
            <person name="Glass J.L."/>
            <person name="Grabherr M."/>
            <person name="Greally J.M."/>
            <person name="Gu W."/>
            <person name="Hore T.A."/>
            <person name="Huttley G.A."/>
            <person name="Kleber M."/>
            <person name="Jirtle R.L."/>
            <person name="Koina E."/>
            <person name="Lee J.T."/>
            <person name="Mahony S."/>
            <person name="Marra M.A."/>
            <person name="Miller R.D."/>
            <person name="Nicholls R.D."/>
            <person name="Oda M."/>
            <person name="Papenfuss A.T."/>
            <person name="Parra Z.E."/>
            <person name="Pollock D.D."/>
            <person name="Ray D.A."/>
            <person name="Schein J.E."/>
            <person name="Speed T.P."/>
            <person name="Thompson K."/>
            <person name="VandeBerg J.L."/>
            <person name="Wade C.M."/>
            <person name="Walker J.A."/>
            <person name="Waters P.D."/>
            <person name="Webber C."/>
            <person name="Weidman J.R."/>
            <person name="Xie X."/>
            <person name="Zody M.C."/>
            <person name="Baldwin J."/>
            <person name="Abdouelleil A."/>
            <person name="Abdulkadir J."/>
            <person name="Abebe A."/>
            <person name="Abera B."/>
            <person name="Abreu J."/>
            <person name="Acer S.C."/>
            <person name="Aftuck L."/>
            <person name="Alexander A."/>
            <person name="An P."/>
            <person name="Anderson E."/>
            <person name="Anderson S."/>
            <person name="Arachi H."/>
            <person name="Azer M."/>
            <person name="Bachantsang P."/>
            <person name="Barry A."/>
            <person name="Bayul T."/>
            <person name="Berlin A."/>
            <person name="Bessette D."/>
            <person name="Bloom T."/>
            <person name="Bloom T."/>
            <person name="Boguslavskiy L."/>
            <person name="Bonnet C."/>
            <person name="Boukhgalter B."/>
            <person name="Bourzgui I."/>
            <person name="Brown A."/>
            <person name="Cahill P."/>
            <person name="Channer S."/>
            <person name="Cheshatsang Y."/>
            <person name="Chuda L."/>
            <person name="Citroen M."/>
            <person name="Collymore A."/>
            <person name="Cooke P."/>
            <person name="Costello M."/>
            <person name="D'Aco K."/>
            <person name="Daza R."/>
            <person name="De Haan G."/>
            <person name="DeGray S."/>
            <person name="DeMaso C."/>
            <person name="Dhargay N."/>
            <person name="Dooley K."/>
            <person name="Dooley E."/>
            <person name="Doricent M."/>
            <person name="Dorje P."/>
            <person name="Dorjee K."/>
            <person name="Dupes A."/>
            <person name="Elong R."/>
            <person name="Falk J."/>
            <person name="Farina A."/>
            <person name="Faro S."/>
            <person name="Ferguson D."/>
            <person name="Fisher S."/>
            <person name="Foley C.D."/>
            <person name="Franke A."/>
            <person name="Friedrich D."/>
            <person name="Gadbois L."/>
            <person name="Gearin G."/>
            <person name="Gearin C.R."/>
            <person name="Giannoukos G."/>
            <person name="Goode T."/>
            <person name="Graham J."/>
            <person name="Grandbois E."/>
            <person name="Grewal S."/>
            <person name="Gyaltsen K."/>
            <person name="Hafez N."/>
            <person name="Hagos B."/>
            <person name="Hall J."/>
            <person name="Henson C."/>
            <person name="Hollinger A."/>
            <person name="Honan T."/>
            <person name="Huard M.D."/>
            <person name="Hughes L."/>
            <person name="Hurhula B."/>
            <person name="Husby M.E."/>
            <person name="Kamat A."/>
            <person name="Kanga B."/>
            <person name="Kashin S."/>
            <person name="Khazanovich D."/>
            <person name="Kisner P."/>
            <person name="Lance K."/>
            <person name="Lara M."/>
            <person name="Lee W."/>
            <person name="Lennon N."/>
            <person name="Letendre F."/>
            <person name="LeVine R."/>
            <person name="Lipovsky A."/>
            <person name="Liu X."/>
            <person name="Liu J."/>
            <person name="Liu S."/>
            <person name="Lokyitsang T."/>
            <person name="Lokyitsang Y."/>
            <person name="Lubonja R."/>
            <person name="Lui A."/>
            <person name="MacDonald P."/>
            <person name="Magnisalis V."/>
            <person name="Maru K."/>
            <person name="Matthews C."/>
            <person name="McCusker W."/>
            <person name="McDonough S."/>
            <person name="Mehta T."/>
            <person name="Meldrim J."/>
            <person name="Meneus L."/>
            <person name="Mihai O."/>
            <person name="Mihalev A."/>
            <person name="Mihova T."/>
            <person name="Mittelman R."/>
            <person name="Mlenga V."/>
            <person name="Montmayeur A."/>
            <person name="Mulrain L."/>
            <person name="Navidi A."/>
            <person name="Naylor J."/>
            <person name="Negash T."/>
            <person name="Nguyen T."/>
            <person name="Nguyen N."/>
            <person name="Nicol R."/>
            <person name="Norbu C."/>
            <person name="Norbu N."/>
            <person name="Novod N."/>
            <person name="O'Neill B."/>
            <person name="Osman S."/>
            <person name="Markiewicz E."/>
            <person name="Oyono O.L."/>
            <person name="Patti C."/>
            <person name="Phunkhang P."/>
            <person name="Pierre F."/>
            <person name="Priest M."/>
            <person name="Raghuraman S."/>
            <person name="Rege F."/>
            <person name="Reyes R."/>
            <person name="Rise C."/>
            <person name="Rogov P."/>
            <person name="Ross K."/>
            <person name="Ryan E."/>
            <person name="Settipalli S."/>
            <person name="Shea T."/>
            <person name="Sherpa N."/>
            <person name="Shi L."/>
            <person name="Shih D."/>
            <person name="Sparrow T."/>
            <person name="Spaulding J."/>
            <person name="Stalker J."/>
            <person name="Stange-Thomann N."/>
            <person name="Stavropoulos S."/>
            <person name="Stone C."/>
            <person name="Strader C."/>
            <person name="Tesfaye S."/>
            <person name="Thomson T."/>
            <person name="Thoulutsang Y."/>
            <person name="Thoulutsang D."/>
            <person name="Topham K."/>
            <person name="Topping I."/>
            <person name="Tsamla T."/>
            <person name="Vassiliev H."/>
            <person name="Vo A."/>
            <person name="Wangchuk T."/>
            <person name="Wangdi T."/>
            <person name="Weiand M."/>
            <person name="Wilkinson J."/>
            <person name="Wilson A."/>
            <person name="Yadav S."/>
            <person name="Young G."/>
            <person name="Yu Q."/>
            <person name="Zembek L."/>
            <person name="Zhong D."/>
            <person name="Zimmer A."/>
            <person name="Zwirko Z."/>
            <person name="Jaffe D.B."/>
            <person name="Alvarez P."/>
            <person name="Brockman W."/>
            <person name="Butler J."/>
            <person name="Chin C."/>
            <person name="Gnerre S."/>
            <person name="MacCallum I."/>
            <person name="Graves J.A."/>
            <person name="Ponting C.P."/>
            <person name="Breen M."/>
            <person name="Samollow P.B."/>
            <person name="Lander E.S."/>
            <person name="Lindblad-Toh K."/>
        </authorList>
    </citation>
    <scope>NUCLEOTIDE SEQUENCE [LARGE SCALE GENOMIC DNA]</scope>
</reference>
<dbReference type="Ensembl" id="ENSMODT00000054526.1">
    <property type="protein sequence ID" value="ENSMODP00000050311.1"/>
    <property type="gene ID" value="ENSMODG00000046640.1"/>
</dbReference>
<evidence type="ECO:0000256" key="1">
    <source>
        <dbReference type="SAM" id="MobiDB-lite"/>
    </source>
</evidence>
<dbReference type="InterPro" id="IPR050169">
    <property type="entry name" value="Krueppel_C2H2_ZnF"/>
</dbReference>
<dbReference type="Gene3D" id="6.10.140.140">
    <property type="match status" value="1"/>
</dbReference>
<dbReference type="Bgee" id="ENSMODG00000046640">
    <property type="expression patterns" value="Expressed in skeleton of lower jaw and 18 other cell types or tissues"/>
</dbReference>
<protein>
    <submittedName>
        <fullName evidence="3">Zinc finger protein 2 homolog</fullName>
    </submittedName>
</protein>
<feature type="domain" description="KRAB" evidence="2">
    <location>
        <begin position="115"/>
        <end position="186"/>
    </location>
</feature>
<keyword evidence="4" id="KW-1185">Reference proteome</keyword>
<gene>
    <name evidence="3" type="primary">LOC100010291</name>
</gene>
<dbReference type="SUPFAM" id="SSF109640">
    <property type="entry name" value="KRAB domain (Kruppel-associated box)"/>
    <property type="match status" value="1"/>
</dbReference>
<evidence type="ECO:0000313" key="4">
    <source>
        <dbReference type="Proteomes" id="UP000002280"/>
    </source>
</evidence>
<dbReference type="Proteomes" id="UP000002280">
    <property type="component" value="Chromosome 3"/>
</dbReference>
<organism evidence="3 4">
    <name type="scientific">Monodelphis domestica</name>
    <name type="common">Gray short-tailed opossum</name>
    <dbReference type="NCBI Taxonomy" id="13616"/>
    <lineage>
        <taxon>Eukaryota</taxon>
        <taxon>Metazoa</taxon>
        <taxon>Chordata</taxon>
        <taxon>Craniata</taxon>
        <taxon>Vertebrata</taxon>
        <taxon>Euteleostomi</taxon>
        <taxon>Mammalia</taxon>
        <taxon>Metatheria</taxon>
        <taxon>Didelphimorphia</taxon>
        <taxon>Didelphidae</taxon>
        <taxon>Monodelphis</taxon>
    </lineage>
</organism>
<feature type="compositionally biased region" description="Basic and acidic residues" evidence="1">
    <location>
        <begin position="1"/>
        <end position="10"/>
    </location>
</feature>
<dbReference type="PANTHER" id="PTHR23232:SF138">
    <property type="entry name" value="KRAB DOMAIN-CONTAINING PROTEIN"/>
    <property type="match status" value="1"/>
</dbReference>
<dbReference type="Pfam" id="PF01352">
    <property type="entry name" value="KRAB"/>
    <property type="match status" value="1"/>
</dbReference>
<feature type="region of interest" description="Disordered" evidence="1">
    <location>
        <begin position="1"/>
        <end position="24"/>
    </location>
</feature>
<reference evidence="3" key="2">
    <citation type="submission" date="2025-08" db="UniProtKB">
        <authorList>
            <consortium name="Ensembl"/>
        </authorList>
    </citation>
    <scope>IDENTIFICATION</scope>
</reference>
<dbReference type="AlphaFoldDB" id="A0A5F8GSV3"/>
<dbReference type="GeneTree" id="ENSGT00950000182890"/>
<dbReference type="InterPro" id="IPR036051">
    <property type="entry name" value="KRAB_dom_sf"/>
</dbReference>
<accession>A0A5F8GSV3</accession>
<evidence type="ECO:0000259" key="2">
    <source>
        <dbReference type="PROSITE" id="PS50805"/>
    </source>
</evidence>
<proteinExistence type="predicted"/>
<dbReference type="PANTHER" id="PTHR23232">
    <property type="entry name" value="KRAB DOMAIN C2H2 ZINC FINGER"/>
    <property type="match status" value="1"/>
</dbReference>
<name>A0A5F8GSV3_MONDO</name>